<dbReference type="EMBL" id="FNAF01000015">
    <property type="protein sequence ID" value="SDE05058.1"/>
    <property type="molecule type" value="Genomic_DNA"/>
</dbReference>
<proteinExistence type="predicted"/>
<keyword evidence="2" id="KW-1185">Reference proteome</keyword>
<organism evidence="1 2">
    <name type="scientific">Peptococcus niger</name>
    <dbReference type="NCBI Taxonomy" id="2741"/>
    <lineage>
        <taxon>Bacteria</taxon>
        <taxon>Bacillati</taxon>
        <taxon>Bacillota</taxon>
        <taxon>Clostridia</taxon>
        <taxon>Eubacteriales</taxon>
        <taxon>Peptococcaceae</taxon>
        <taxon>Peptococcus</taxon>
    </lineage>
</organism>
<dbReference type="Proteomes" id="UP000198995">
    <property type="component" value="Unassembled WGS sequence"/>
</dbReference>
<reference evidence="1 2" key="1">
    <citation type="submission" date="2016-10" db="EMBL/GenBank/DDBJ databases">
        <authorList>
            <person name="de Groot N.N."/>
        </authorList>
    </citation>
    <scope>NUCLEOTIDE SEQUENCE [LARGE SCALE GENOMIC DNA]</scope>
    <source>
        <strain evidence="1 2">DSM 20475</strain>
    </source>
</reference>
<gene>
    <name evidence="1" type="ORF">SAMN04489866_1152</name>
</gene>
<accession>A0A1G6ZQU0</accession>
<evidence type="ECO:0000313" key="1">
    <source>
        <dbReference type="EMBL" id="SDE05058.1"/>
    </source>
</evidence>
<name>A0A1G6ZQU0_PEPNI</name>
<dbReference type="AlphaFoldDB" id="A0A1G6ZQU0"/>
<evidence type="ECO:0000313" key="2">
    <source>
        <dbReference type="Proteomes" id="UP000198995"/>
    </source>
</evidence>
<protein>
    <submittedName>
        <fullName evidence="1">Uncharacterized protein</fullName>
    </submittedName>
</protein>
<sequence>MVVVVVLVLTGMMVGNIISRQEALKGDGEKLAAGDRAAIEALAMDFVRKVFSQEAGEADPSPYLAKDADGLRKLLDIRRTLKAHDPYRSDQAAQFTLENSRYRIQGDSIEVELETLEKTESSEGVTTYRLLVVKEAGHWKILKALSDDGVTHEEFFDAPDVFKAYDMANYDKDIDRINIDKRIAKLDALAEQVNKSG</sequence>